<dbReference type="Proteomes" id="UP001239111">
    <property type="component" value="Chromosome 4"/>
</dbReference>
<evidence type="ECO:0000313" key="1">
    <source>
        <dbReference type="EMBL" id="KAJ8667384.1"/>
    </source>
</evidence>
<reference evidence="1" key="1">
    <citation type="submission" date="2023-04" db="EMBL/GenBank/DDBJ databases">
        <title>A chromosome-level genome assembly of the parasitoid wasp Eretmocerus hayati.</title>
        <authorList>
            <person name="Zhong Y."/>
            <person name="Liu S."/>
            <person name="Liu Y."/>
        </authorList>
    </citation>
    <scope>NUCLEOTIDE SEQUENCE</scope>
    <source>
        <strain evidence="1">ZJU_SS_LIU_2023</strain>
    </source>
</reference>
<proteinExistence type="predicted"/>
<dbReference type="EMBL" id="CM056744">
    <property type="protein sequence ID" value="KAJ8667384.1"/>
    <property type="molecule type" value="Genomic_DNA"/>
</dbReference>
<organism evidence="1 2">
    <name type="scientific">Eretmocerus hayati</name>
    <dbReference type="NCBI Taxonomy" id="131215"/>
    <lineage>
        <taxon>Eukaryota</taxon>
        <taxon>Metazoa</taxon>
        <taxon>Ecdysozoa</taxon>
        <taxon>Arthropoda</taxon>
        <taxon>Hexapoda</taxon>
        <taxon>Insecta</taxon>
        <taxon>Pterygota</taxon>
        <taxon>Neoptera</taxon>
        <taxon>Endopterygota</taxon>
        <taxon>Hymenoptera</taxon>
        <taxon>Apocrita</taxon>
        <taxon>Proctotrupomorpha</taxon>
        <taxon>Chalcidoidea</taxon>
        <taxon>Aphelinidae</taxon>
        <taxon>Aphelininae</taxon>
        <taxon>Eretmocerus</taxon>
    </lineage>
</organism>
<evidence type="ECO:0000313" key="2">
    <source>
        <dbReference type="Proteomes" id="UP001239111"/>
    </source>
</evidence>
<comment type="caution">
    <text evidence="1">The sequence shown here is derived from an EMBL/GenBank/DDBJ whole genome shotgun (WGS) entry which is preliminary data.</text>
</comment>
<gene>
    <name evidence="1" type="ORF">QAD02_009046</name>
</gene>
<keyword evidence="2" id="KW-1185">Reference proteome</keyword>
<sequence length="261" mass="28755">MMYADGLSIIMDSISQVFLNYNKKFFCIATVISPKYVLTAARCLQHKDPKNITITSGSTDMKDSGHIHYVEKIIVHQYFILDTDFGIPTNNIALAKVTEPFRGEDNIEPIDLYRPEDVMDFDAGAEILSYGCYFNSTGLLISWVPSMNRDSCYTTYKEYGGLPDGSICVSTHEMGGCGGASGNPMIVNGRLAGIFSYKLNTCNDEMGYDCPAVHTGIQKYYGWIKKNAELDDGNPGSVIKSSVSKGSKDVEVFLRAKDGAF</sequence>
<protein>
    <submittedName>
        <fullName evidence="1">Uncharacterized protein</fullName>
    </submittedName>
</protein>
<name>A0ACC2NAM3_9HYME</name>
<accession>A0ACC2NAM3</accession>